<keyword evidence="8 10" id="KW-0206">Cytoskeleton</keyword>
<dbReference type="GO" id="GO:0005868">
    <property type="term" value="C:cytoplasmic dynein complex"/>
    <property type="evidence" value="ECO:0007669"/>
    <property type="project" value="TreeGrafter"/>
</dbReference>
<comment type="subcellular location">
    <subcellularLocation>
        <location evidence="2 10">Cytoplasm</location>
        <location evidence="2 10">Cytoskeleton</location>
    </subcellularLocation>
    <subcellularLocation>
        <location evidence="1">Nucleus</location>
    </subcellularLocation>
</comment>
<dbReference type="FunFam" id="3.30.740.10:FF:000005">
    <property type="entry name" value="Dynein light chain"/>
    <property type="match status" value="1"/>
</dbReference>
<dbReference type="GO" id="GO:0005634">
    <property type="term" value="C:nucleus"/>
    <property type="evidence" value="ECO:0007669"/>
    <property type="project" value="UniProtKB-SubCell"/>
</dbReference>
<protein>
    <recommendedName>
        <fullName evidence="10">Dynein light chain</fullName>
    </recommendedName>
</protein>
<feature type="compositionally biased region" description="Low complexity" evidence="11">
    <location>
        <begin position="1"/>
        <end position="25"/>
    </location>
</feature>
<keyword evidence="6" id="KW-0509">mRNA transport</keyword>
<keyword evidence="5 10" id="KW-0493">Microtubule</keyword>
<reference evidence="14" key="1">
    <citation type="submission" date="2016-06" db="UniProtKB">
        <authorList>
            <consortium name="WormBaseParasite"/>
        </authorList>
    </citation>
    <scope>IDENTIFICATION</scope>
</reference>
<organism evidence="14">
    <name type="scientific">Schistocephalus solidus</name>
    <name type="common">Tapeworm</name>
    <dbReference type="NCBI Taxonomy" id="70667"/>
    <lineage>
        <taxon>Eukaryota</taxon>
        <taxon>Metazoa</taxon>
        <taxon>Spiralia</taxon>
        <taxon>Lophotrochozoa</taxon>
        <taxon>Platyhelminthes</taxon>
        <taxon>Cestoda</taxon>
        <taxon>Eucestoda</taxon>
        <taxon>Diphyllobothriidea</taxon>
        <taxon>Diphyllobothriidae</taxon>
        <taxon>Schistocephalus</taxon>
    </lineage>
</organism>
<dbReference type="PANTHER" id="PTHR11886:SF35">
    <property type="entry name" value="DYNEIN LIGHT CHAIN"/>
    <property type="match status" value="1"/>
</dbReference>
<keyword evidence="10" id="KW-0243">Dynein</keyword>
<keyword evidence="7" id="KW-0653">Protein transport</keyword>
<evidence type="ECO:0000313" key="12">
    <source>
        <dbReference type="EMBL" id="VDL93960.1"/>
    </source>
</evidence>
<feature type="region of interest" description="Disordered" evidence="11">
    <location>
        <begin position="1"/>
        <end position="28"/>
    </location>
</feature>
<sequence length="122" mass="13553">MSRPSPYYSGYSRQSQGQYTSSQGGLSFSPSQCKVQGSSMNKYMEQEVIDLVKKAFDRYEVGPEAAKFIKQEFDRSHPTAWHCAVGKHFAGFVTSEVGTYMHLHYGPVAVLLWKCGSAGLNS</sequence>
<dbReference type="SUPFAM" id="SSF54648">
    <property type="entry name" value="DLC"/>
    <property type="match status" value="1"/>
</dbReference>
<evidence type="ECO:0000256" key="8">
    <source>
        <dbReference type="ARBA" id="ARBA00023212"/>
    </source>
</evidence>
<evidence type="ECO:0000256" key="1">
    <source>
        <dbReference type="ARBA" id="ARBA00004123"/>
    </source>
</evidence>
<dbReference type="Proteomes" id="UP000275846">
    <property type="component" value="Unassembled WGS sequence"/>
</dbReference>
<dbReference type="InterPro" id="IPR001372">
    <property type="entry name" value="Dynein_light_chain_typ-1/2"/>
</dbReference>
<keyword evidence="3" id="KW-0813">Transport</keyword>
<keyword evidence="4 10" id="KW-0963">Cytoplasm</keyword>
<name>A0A183STM7_SCHSO</name>
<dbReference type="GO" id="GO:0051028">
    <property type="term" value="P:mRNA transport"/>
    <property type="evidence" value="ECO:0007669"/>
    <property type="project" value="UniProtKB-KW"/>
</dbReference>
<dbReference type="InterPro" id="IPR037177">
    <property type="entry name" value="DLC_sf"/>
</dbReference>
<evidence type="ECO:0000256" key="9">
    <source>
        <dbReference type="ARBA" id="ARBA00023242"/>
    </source>
</evidence>
<reference evidence="12 13" key="2">
    <citation type="submission" date="2018-11" db="EMBL/GenBank/DDBJ databases">
        <authorList>
            <consortium name="Pathogen Informatics"/>
        </authorList>
    </citation>
    <scope>NUCLEOTIDE SEQUENCE [LARGE SCALE GENOMIC DNA]</scope>
    <source>
        <strain evidence="12 13">NST_G2</strain>
    </source>
</reference>
<accession>A0A183STM7</accession>
<dbReference type="Pfam" id="PF01221">
    <property type="entry name" value="Dynein_light"/>
    <property type="match status" value="1"/>
</dbReference>
<dbReference type="AlphaFoldDB" id="A0A183STM7"/>
<gene>
    <name evidence="12" type="ORF">SSLN_LOCUS7575</name>
</gene>
<dbReference type="GO" id="GO:0045505">
    <property type="term" value="F:dynein intermediate chain binding"/>
    <property type="evidence" value="ECO:0007669"/>
    <property type="project" value="TreeGrafter"/>
</dbReference>
<dbReference type="WBParaSite" id="SSLN_0000785701-mRNA-1">
    <property type="protein sequence ID" value="SSLN_0000785701-mRNA-1"/>
    <property type="gene ID" value="SSLN_0000785701"/>
</dbReference>
<dbReference type="GO" id="GO:0015031">
    <property type="term" value="P:protein transport"/>
    <property type="evidence" value="ECO:0007669"/>
    <property type="project" value="UniProtKB-KW"/>
</dbReference>
<dbReference type="SMART" id="SM01375">
    <property type="entry name" value="Dynein_light"/>
    <property type="match status" value="1"/>
</dbReference>
<evidence type="ECO:0000256" key="7">
    <source>
        <dbReference type="ARBA" id="ARBA00022927"/>
    </source>
</evidence>
<evidence type="ECO:0000256" key="11">
    <source>
        <dbReference type="SAM" id="MobiDB-lite"/>
    </source>
</evidence>
<dbReference type="OrthoDB" id="6223152at2759"/>
<evidence type="ECO:0000256" key="6">
    <source>
        <dbReference type="ARBA" id="ARBA00022816"/>
    </source>
</evidence>
<dbReference type="STRING" id="70667.A0A183STM7"/>
<comment type="similarity">
    <text evidence="10">Belongs to the dynein light chain family.</text>
</comment>
<proteinExistence type="inferred from homology"/>
<dbReference type="GO" id="GO:0005874">
    <property type="term" value="C:microtubule"/>
    <property type="evidence" value="ECO:0007669"/>
    <property type="project" value="UniProtKB-KW"/>
</dbReference>
<keyword evidence="9" id="KW-0539">Nucleus</keyword>
<keyword evidence="13" id="KW-1185">Reference proteome</keyword>
<evidence type="ECO:0000256" key="10">
    <source>
        <dbReference type="RuleBase" id="RU365010"/>
    </source>
</evidence>
<dbReference type="GO" id="GO:0007017">
    <property type="term" value="P:microtubule-based process"/>
    <property type="evidence" value="ECO:0007669"/>
    <property type="project" value="InterPro"/>
</dbReference>
<evidence type="ECO:0000256" key="4">
    <source>
        <dbReference type="ARBA" id="ARBA00022490"/>
    </source>
</evidence>
<evidence type="ECO:0000313" key="13">
    <source>
        <dbReference type="Proteomes" id="UP000275846"/>
    </source>
</evidence>
<dbReference type="EMBL" id="UYSU01034209">
    <property type="protein sequence ID" value="VDL93960.1"/>
    <property type="molecule type" value="Genomic_DNA"/>
</dbReference>
<dbReference type="PANTHER" id="PTHR11886">
    <property type="entry name" value="DYNEIN LIGHT CHAIN"/>
    <property type="match status" value="1"/>
</dbReference>
<evidence type="ECO:0000256" key="5">
    <source>
        <dbReference type="ARBA" id="ARBA00022701"/>
    </source>
</evidence>
<evidence type="ECO:0000256" key="3">
    <source>
        <dbReference type="ARBA" id="ARBA00022448"/>
    </source>
</evidence>
<dbReference type="Gene3D" id="3.30.740.10">
    <property type="entry name" value="Protein Inhibitor Of Neuronal Nitric Oxide Synthase"/>
    <property type="match status" value="1"/>
</dbReference>
<keyword evidence="10" id="KW-0505">Motor protein</keyword>
<evidence type="ECO:0000313" key="14">
    <source>
        <dbReference type="WBParaSite" id="SSLN_0000785701-mRNA-1"/>
    </source>
</evidence>
<evidence type="ECO:0000256" key="2">
    <source>
        <dbReference type="ARBA" id="ARBA00004245"/>
    </source>
</evidence>